<comment type="caution">
    <text evidence="1">The sequence shown here is derived from an EMBL/GenBank/DDBJ whole genome shotgun (WGS) entry which is preliminary data.</text>
</comment>
<evidence type="ECO:0000313" key="1">
    <source>
        <dbReference type="EMBL" id="MCH95966.1"/>
    </source>
</evidence>
<organism evidence="1 2">
    <name type="scientific">Trifolium medium</name>
    <dbReference type="NCBI Taxonomy" id="97028"/>
    <lineage>
        <taxon>Eukaryota</taxon>
        <taxon>Viridiplantae</taxon>
        <taxon>Streptophyta</taxon>
        <taxon>Embryophyta</taxon>
        <taxon>Tracheophyta</taxon>
        <taxon>Spermatophyta</taxon>
        <taxon>Magnoliopsida</taxon>
        <taxon>eudicotyledons</taxon>
        <taxon>Gunneridae</taxon>
        <taxon>Pentapetalae</taxon>
        <taxon>rosids</taxon>
        <taxon>fabids</taxon>
        <taxon>Fabales</taxon>
        <taxon>Fabaceae</taxon>
        <taxon>Papilionoideae</taxon>
        <taxon>50 kb inversion clade</taxon>
        <taxon>NPAAA clade</taxon>
        <taxon>Hologalegina</taxon>
        <taxon>IRL clade</taxon>
        <taxon>Trifolieae</taxon>
        <taxon>Trifolium</taxon>
    </lineage>
</organism>
<keyword evidence="2" id="KW-1185">Reference proteome</keyword>
<gene>
    <name evidence="1" type="ORF">A2U01_0016949</name>
</gene>
<dbReference type="AlphaFoldDB" id="A0A392N861"/>
<protein>
    <submittedName>
        <fullName evidence="1">Uncharacterized protein</fullName>
    </submittedName>
</protein>
<reference evidence="1 2" key="1">
    <citation type="journal article" date="2018" name="Front. Plant Sci.">
        <title>Red Clover (Trifolium pratense) and Zigzag Clover (T. medium) - A Picture of Genomic Similarities and Differences.</title>
        <authorList>
            <person name="Dluhosova J."/>
            <person name="Istvanek J."/>
            <person name="Nedelnik J."/>
            <person name="Repkova J."/>
        </authorList>
    </citation>
    <scope>NUCLEOTIDE SEQUENCE [LARGE SCALE GENOMIC DNA]</scope>
    <source>
        <strain evidence="2">cv. 10/8</strain>
        <tissue evidence="1">Leaf</tissue>
    </source>
</reference>
<proteinExistence type="predicted"/>
<evidence type="ECO:0000313" key="2">
    <source>
        <dbReference type="Proteomes" id="UP000265520"/>
    </source>
</evidence>
<dbReference type="EMBL" id="LXQA010031190">
    <property type="protein sequence ID" value="MCH95966.1"/>
    <property type="molecule type" value="Genomic_DNA"/>
</dbReference>
<accession>A0A392N861</accession>
<dbReference type="Proteomes" id="UP000265520">
    <property type="component" value="Unassembled WGS sequence"/>
</dbReference>
<sequence length="121" mass="12895">MRCHNLHCVDGDGVVDIIIWLITYISPGFSAICGLTFPAPLAKAPADLSLSSTGLPMWRSLFWCSLEGLSDQGSEAMQQIISTLATITSGLRIEGYVNLGLLAENCANAGALDFRITVPPI</sequence>
<name>A0A392N861_9FABA</name>